<gene>
    <name evidence="3" type="ORF">Ahu01nite_053990</name>
</gene>
<feature type="region of interest" description="Disordered" evidence="1">
    <location>
        <begin position="1"/>
        <end position="22"/>
    </location>
</feature>
<feature type="transmembrane region" description="Helical" evidence="2">
    <location>
        <begin position="257"/>
        <end position="281"/>
    </location>
</feature>
<comment type="caution">
    <text evidence="3">The sequence shown here is derived from an EMBL/GenBank/DDBJ whole genome shotgun (WGS) entry which is preliminary data.</text>
</comment>
<dbReference type="Proteomes" id="UP000603200">
    <property type="component" value="Unassembled WGS sequence"/>
</dbReference>
<feature type="transmembrane region" description="Helical" evidence="2">
    <location>
        <begin position="56"/>
        <end position="79"/>
    </location>
</feature>
<keyword evidence="2" id="KW-1133">Transmembrane helix</keyword>
<evidence type="ECO:0000256" key="1">
    <source>
        <dbReference type="SAM" id="MobiDB-lite"/>
    </source>
</evidence>
<protein>
    <recommendedName>
        <fullName evidence="5">Secreted protein</fullName>
    </recommendedName>
</protein>
<feature type="transmembrane region" description="Helical" evidence="2">
    <location>
        <begin position="226"/>
        <end position="245"/>
    </location>
</feature>
<evidence type="ECO:0000313" key="3">
    <source>
        <dbReference type="EMBL" id="GIE22297.1"/>
    </source>
</evidence>
<accession>A0ABQ3ZVV1</accession>
<evidence type="ECO:0008006" key="5">
    <source>
        <dbReference type="Google" id="ProtNLM"/>
    </source>
</evidence>
<evidence type="ECO:0000313" key="4">
    <source>
        <dbReference type="Proteomes" id="UP000603200"/>
    </source>
</evidence>
<keyword evidence="4" id="KW-1185">Reference proteome</keyword>
<feature type="compositionally biased region" description="Low complexity" evidence="1">
    <location>
        <begin position="1"/>
        <end position="14"/>
    </location>
</feature>
<feature type="transmembrane region" description="Helical" evidence="2">
    <location>
        <begin position="429"/>
        <end position="451"/>
    </location>
</feature>
<evidence type="ECO:0000256" key="2">
    <source>
        <dbReference type="SAM" id="Phobius"/>
    </source>
</evidence>
<reference evidence="3 4" key="1">
    <citation type="submission" date="2021-01" db="EMBL/GenBank/DDBJ databases">
        <title>Whole genome shotgun sequence of Actinoplanes humidus NBRC 14915.</title>
        <authorList>
            <person name="Komaki H."/>
            <person name="Tamura T."/>
        </authorList>
    </citation>
    <scope>NUCLEOTIDE SEQUENCE [LARGE SCALE GENOMIC DNA]</scope>
    <source>
        <strain evidence="3 4">NBRC 14915</strain>
    </source>
</reference>
<dbReference type="EMBL" id="BOMN01000070">
    <property type="protein sequence ID" value="GIE22297.1"/>
    <property type="molecule type" value="Genomic_DNA"/>
</dbReference>
<organism evidence="3 4">
    <name type="scientific">Winogradskya humida</name>
    <dbReference type="NCBI Taxonomy" id="113566"/>
    <lineage>
        <taxon>Bacteria</taxon>
        <taxon>Bacillati</taxon>
        <taxon>Actinomycetota</taxon>
        <taxon>Actinomycetes</taxon>
        <taxon>Micromonosporales</taxon>
        <taxon>Micromonosporaceae</taxon>
        <taxon>Winogradskya</taxon>
    </lineage>
</organism>
<keyword evidence="2" id="KW-0812">Transmembrane</keyword>
<keyword evidence="2" id="KW-0472">Membrane</keyword>
<name>A0ABQ3ZVV1_9ACTN</name>
<proteinExistence type="predicted"/>
<sequence length="459" mass="48361">MSGVTAPARTAPARPAGPAPAPATVVVAPTPAAVKRPGPFRRLAALRRTTPGRLRLRLIALVTVALLTGLVAGITAASAGSGTDDLGERAQPLLVEAETVWTALADADTTATQAFLAGGLEPADLTRRYEADLDRAAQAVASASRLSPETSEAGQAVRELSIGLPQYTALIASARANNRQGLPLGASYLSSASELNRVTLQPQAEALLHAAQVEVDGSYSSARSSLWSALLSVLLIVLLAMLLITQVQLSARTRRTFNVPLLAATVVTALLGLTTLTVLTIQRDHLHNADEGGSQPVALLAQARILVLNERSYEALTLVGRAGDDDNETQFKDTVQKLAGVLDETERSVQGTRAEESLESAQEYHQQYLAAHKEVRALDDQADYAGAVKLAIGTETTRTFQRLSDSLSKALEDRKDVFTHESSVAGRGLGLLTVLGPALALAVAALSVAGLRARLEEYR</sequence>